<reference evidence="2" key="1">
    <citation type="submission" date="2017-09" db="EMBL/GenBank/DDBJ databases">
        <title>Depth-based differentiation of microbial function through sediment-hosted aquifers and enrichment of novel symbionts in the deep terrestrial subsurface.</title>
        <authorList>
            <person name="Probst A.J."/>
            <person name="Ladd B."/>
            <person name="Jarett J.K."/>
            <person name="Geller-Mcgrath D.E."/>
            <person name="Sieber C.M.K."/>
            <person name="Emerson J.B."/>
            <person name="Anantharaman K."/>
            <person name="Thomas B.C."/>
            <person name="Malmstrom R."/>
            <person name="Stieglmeier M."/>
            <person name="Klingl A."/>
            <person name="Woyke T."/>
            <person name="Ryan C.M."/>
            <person name="Banfield J.F."/>
        </authorList>
    </citation>
    <scope>NUCLEOTIDE SEQUENCE [LARGE SCALE GENOMIC DNA]</scope>
</reference>
<gene>
    <name evidence="1" type="ORF">COT04_02310</name>
</gene>
<accession>A0A2M6YPI5</accession>
<name>A0A2M6YPI5_9BACT</name>
<proteinExistence type="predicted"/>
<dbReference type="EMBL" id="PEXA01000063">
    <property type="protein sequence ID" value="PIU33027.1"/>
    <property type="molecule type" value="Genomic_DNA"/>
</dbReference>
<organism evidence="1 2">
    <name type="scientific">Candidatus Shapirobacteria bacterium CG07_land_8_20_14_0_80_39_12</name>
    <dbReference type="NCBI Taxonomy" id="1974480"/>
    <lineage>
        <taxon>Bacteria</taxon>
        <taxon>Candidatus Shapironibacteriota</taxon>
    </lineage>
</organism>
<sequence length="206" mass="23035">MPERVFLIKNMTSVEIQKGEGKHPEFLKGKEKLEELHKKLIERAISVIKPASILNGINKEFLKSKGEVIKQSLPCLKIFDLDWTDCYVELSGYHLRHQITIAFCSFLVGPNQVIKNVNQLLYDDTPKGAVYPGFAVLGGPEAKAIRNDWGDIAGVKNISSLNPDTSTVFGIPIRLREINKANLIKGRELSLKEALRKALINSALKE</sequence>
<dbReference type="Proteomes" id="UP000229559">
    <property type="component" value="Unassembled WGS sequence"/>
</dbReference>
<protein>
    <submittedName>
        <fullName evidence="1">Uncharacterized protein</fullName>
    </submittedName>
</protein>
<comment type="caution">
    <text evidence="1">The sequence shown here is derived from an EMBL/GenBank/DDBJ whole genome shotgun (WGS) entry which is preliminary data.</text>
</comment>
<dbReference type="AlphaFoldDB" id="A0A2M6YPI5"/>
<evidence type="ECO:0000313" key="2">
    <source>
        <dbReference type="Proteomes" id="UP000229559"/>
    </source>
</evidence>
<evidence type="ECO:0000313" key="1">
    <source>
        <dbReference type="EMBL" id="PIU33027.1"/>
    </source>
</evidence>